<dbReference type="EMBL" id="CM010722">
    <property type="protein sequence ID" value="RZC73925.1"/>
    <property type="molecule type" value="Genomic_DNA"/>
</dbReference>
<protein>
    <recommendedName>
        <fullName evidence="10">Poly [ADP-ribose] polymerase</fullName>
    </recommendedName>
</protein>
<reference evidence="8 9" key="1">
    <citation type="journal article" date="2018" name="Science">
        <title>The opium poppy genome and morphinan production.</title>
        <authorList>
            <person name="Guo L."/>
            <person name="Winzer T."/>
            <person name="Yang X."/>
            <person name="Li Y."/>
            <person name="Ning Z."/>
            <person name="He Z."/>
            <person name="Teodor R."/>
            <person name="Lu Y."/>
            <person name="Bowser T.A."/>
            <person name="Graham I.A."/>
            <person name="Ye K."/>
        </authorList>
    </citation>
    <scope>NUCLEOTIDE SEQUENCE [LARGE SCALE GENOMIC DNA]</scope>
    <source>
        <strain evidence="9">cv. HN1</strain>
        <tissue evidence="8">Leaves</tissue>
    </source>
</reference>
<dbReference type="InterPro" id="IPR057823">
    <property type="entry name" value="WWE_RCD1"/>
</dbReference>
<dbReference type="PANTHER" id="PTHR32263">
    <property type="entry name" value="INACTIVE POLY [ADP-RIBOSE] POLYMERASE SRO4-RELATED"/>
    <property type="match status" value="1"/>
</dbReference>
<feature type="compositionally biased region" description="Polar residues" evidence="5">
    <location>
        <begin position="613"/>
        <end position="622"/>
    </location>
</feature>
<evidence type="ECO:0000256" key="3">
    <source>
        <dbReference type="ARBA" id="ARBA00023016"/>
    </source>
</evidence>
<dbReference type="PANTHER" id="PTHR32263:SF5">
    <property type="entry name" value="INACTIVE POLY [ADP-RIBOSE] POLYMERASE SRO1-RELATED"/>
    <property type="match status" value="1"/>
</dbReference>
<dbReference type="PROSITE" id="PS51879">
    <property type="entry name" value="RST"/>
    <property type="match status" value="1"/>
</dbReference>
<name>A0A4Y7KPX7_PAPSO</name>
<dbReference type="AlphaFoldDB" id="A0A4Y7KPX7"/>
<evidence type="ECO:0000256" key="5">
    <source>
        <dbReference type="SAM" id="MobiDB-lite"/>
    </source>
</evidence>
<keyword evidence="2" id="KW-0217">Developmental protein</keyword>
<feature type="domain" description="PARP catalytic" evidence="6">
    <location>
        <begin position="259"/>
        <end position="494"/>
    </location>
</feature>
<organism evidence="8 9">
    <name type="scientific">Papaver somniferum</name>
    <name type="common">Opium poppy</name>
    <dbReference type="NCBI Taxonomy" id="3469"/>
    <lineage>
        <taxon>Eukaryota</taxon>
        <taxon>Viridiplantae</taxon>
        <taxon>Streptophyta</taxon>
        <taxon>Embryophyta</taxon>
        <taxon>Tracheophyta</taxon>
        <taxon>Spermatophyta</taxon>
        <taxon>Magnoliopsida</taxon>
        <taxon>Ranunculales</taxon>
        <taxon>Papaveraceae</taxon>
        <taxon>Papaveroideae</taxon>
        <taxon>Papaver</taxon>
    </lineage>
</organism>
<evidence type="ECO:0000256" key="1">
    <source>
        <dbReference type="ARBA" id="ARBA00004123"/>
    </source>
</evidence>
<dbReference type="PROSITE" id="PS51059">
    <property type="entry name" value="PARP_CATALYTIC"/>
    <property type="match status" value="1"/>
</dbReference>
<gene>
    <name evidence="8" type="ORF">C5167_049405</name>
</gene>
<evidence type="ECO:0000259" key="6">
    <source>
        <dbReference type="PROSITE" id="PS51059"/>
    </source>
</evidence>
<dbReference type="STRING" id="3469.A0A4Y7KPX7"/>
<accession>A0A4Y7KPX7</accession>
<dbReference type="Gramene" id="RZC73925">
    <property type="protein sequence ID" value="RZC73925"/>
    <property type="gene ID" value="C5167_049405"/>
</dbReference>
<dbReference type="Gene3D" id="3.90.228.10">
    <property type="match status" value="1"/>
</dbReference>
<keyword evidence="3" id="KW-0346">Stress response</keyword>
<comment type="subcellular location">
    <subcellularLocation>
        <location evidence="1">Nucleus</location>
    </subcellularLocation>
</comment>
<evidence type="ECO:0000259" key="7">
    <source>
        <dbReference type="PROSITE" id="PS51879"/>
    </source>
</evidence>
<dbReference type="GO" id="GO:0005634">
    <property type="term" value="C:nucleus"/>
    <property type="evidence" value="ECO:0007669"/>
    <property type="project" value="UniProtKB-SubCell"/>
</dbReference>
<proteinExistence type="predicted"/>
<sequence>MDVRSAKVLGNGQTIVVDLKRKRAAQCAAQFTGAARMAARQFPALSPPKRLRKRTRSSGCKNSCGSHFKKSLLKNYSNFMKSGLPQRLMYYNGDWADFPEGFIGLVKEDFRVKKAAIEVEFKGQRSVLDFLHMVQIDLKTGLQNPIAWIDEEGSCFFPELYTDANELHDCAQAANEKDGTYFYSEPNGMREIKLQLEIELTGVDSSKMVECIEESNTYVKRLKVDGKPVSKHYEMEQDDNIDNIADLKEVIGENKLPDATSNWQNASLESMQGKLSLDSVQHMFLEGMGSSFCAQNILEMRRGSSISALARLELFQKQIEITRKYRGNANVRFAWLASSKEASSRILTHDLCYRTVGFGSSKILPCSMLLFCLNICSYPLKCIIYISRFFLLIFCCCLYSSSYNDVDENGVQYMLLCRVIMGNMELVQPGSEQFHPSSENFDSGVDDLQDPKHYIIWNVNMNTHIFPEYVISFKAPFVEKGQVVSTCRVDVSGVTNSRVDGSGVTNSASYQHQVQHSSPVNSVVDIHHHVHQIPSKLPTVGLTAPKVPNSPWMPFPMLFAAVKDKVLPKDMDSINLFYDQFKKKMISRDELVQKLRWIVGDPLLRSTIISLQKSKPHSSTPTGELAVKKMDQK</sequence>
<dbReference type="Pfam" id="PF23467">
    <property type="entry name" value="WWE_5"/>
    <property type="match status" value="1"/>
</dbReference>
<dbReference type="Pfam" id="PF12174">
    <property type="entry name" value="RST"/>
    <property type="match status" value="1"/>
</dbReference>
<dbReference type="OMA" id="PHALLPI"/>
<feature type="region of interest" description="Disordered" evidence="5">
    <location>
        <begin position="613"/>
        <end position="633"/>
    </location>
</feature>
<dbReference type="Proteomes" id="UP000316621">
    <property type="component" value="Chromosome 8"/>
</dbReference>
<evidence type="ECO:0000256" key="2">
    <source>
        <dbReference type="ARBA" id="ARBA00022473"/>
    </source>
</evidence>
<evidence type="ECO:0000256" key="4">
    <source>
        <dbReference type="ARBA" id="ARBA00023242"/>
    </source>
</evidence>
<dbReference type="GO" id="GO:0003950">
    <property type="term" value="F:NAD+ poly-ADP-ribosyltransferase activity"/>
    <property type="evidence" value="ECO:0007669"/>
    <property type="project" value="InterPro"/>
</dbReference>
<keyword evidence="4" id="KW-0539">Nucleus</keyword>
<keyword evidence="9" id="KW-1185">Reference proteome</keyword>
<dbReference type="SUPFAM" id="SSF56399">
    <property type="entry name" value="ADP-ribosylation"/>
    <property type="match status" value="1"/>
</dbReference>
<dbReference type="InterPro" id="IPR012317">
    <property type="entry name" value="Poly(ADP-ribose)pol_cat_dom"/>
</dbReference>
<evidence type="ECO:0000313" key="8">
    <source>
        <dbReference type="EMBL" id="RZC73925.1"/>
    </source>
</evidence>
<dbReference type="InterPro" id="IPR044964">
    <property type="entry name" value="RCD1/SRO1-5"/>
</dbReference>
<feature type="domain" description="RST" evidence="7">
    <location>
        <begin position="546"/>
        <end position="617"/>
    </location>
</feature>
<dbReference type="InterPro" id="IPR022003">
    <property type="entry name" value="RST"/>
</dbReference>
<evidence type="ECO:0008006" key="10">
    <source>
        <dbReference type="Google" id="ProtNLM"/>
    </source>
</evidence>
<evidence type="ECO:0000313" key="9">
    <source>
        <dbReference type="Proteomes" id="UP000316621"/>
    </source>
</evidence>